<name>A0A1H8SWP7_9ACTN</name>
<dbReference type="Proteomes" id="UP000181951">
    <property type="component" value="Unassembled WGS sequence"/>
</dbReference>
<sequence>MSARISPAEKAALPVARAALESKDSAYGVSDTIVFALGAAGLLAPAEVVEAFDTAEAEEYPSGRVPRLRTALGVMQAARRKSPDGLVPLVWALENAGLLQSPETAAELIRLRDEVYRLSLPVDDPDRHALDATDVEFAELAPGRPEEAVAQ</sequence>
<reference evidence="1 2" key="1">
    <citation type="submission" date="2016-10" db="EMBL/GenBank/DDBJ databases">
        <authorList>
            <person name="de Groot N.N."/>
        </authorList>
    </citation>
    <scope>NUCLEOTIDE SEQUENCE [LARGE SCALE GENOMIC DNA]</scope>
    <source>
        <strain evidence="1 2">CGMCC 4.2026</strain>
    </source>
</reference>
<proteinExistence type="predicted"/>
<dbReference type="EMBL" id="FODD01000046">
    <property type="protein sequence ID" value="SEO82758.1"/>
    <property type="molecule type" value="Genomic_DNA"/>
</dbReference>
<gene>
    <name evidence="1" type="ORF">SAMN05216267_10466</name>
</gene>
<evidence type="ECO:0000313" key="2">
    <source>
        <dbReference type="Proteomes" id="UP000181951"/>
    </source>
</evidence>
<organism evidence="1 2">
    <name type="scientific">Actinacidiphila rubida</name>
    <dbReference type="NCBI Taxonomy" id="310780"/>
    <lineage>
        <taxon>Bacteria</taxon>
        <taxon>Bacillati</taxon>
        <taxon>Actinomycetota</taxon>
        <taxon>Actinomycetes</taxon>
        <taxon>Kitasatosporales</taxon>
        <taxon>Streptomycetaceae</taxon>
        <taxon>Actinacidiphila</taxon>
    </lineage>
</organism>
<dbReference type="AlphaFoldDB" id="A0A1H8SWP7"/>
<dbReference type="RefSeq" id="WP_141726190.1">
    <property type="nucleotide sequence ID" value="NZ_FODD01000046.1"/>
</dbReference>
<protein>
    <submittedName>
        <fullName evidence="1">Uncharacterized protein</fullName>
    </submittedName>
</protein>
<evidence type="ECO:0000313" key="1">
    <source>
        <dbReference type="EMBL" id="SEO82758.1"/>
    </source>
</evidence>
<keyword evidence="2" id="KW-1185">Reference proteome</keyword>
<dbReference type="STRING" id="310780.SAMN05216267_10466"/>
<accession>A0A1H8SWP7</accession>